<keyword evidence="1" id="KW-0479">Metal-binding</keyword>
<evidence type="ECO:0000259" key="6">
    <source>
        <dbReference type="Pfam" id="PF12171"/>
    </source>
</evidence>
<protein>
    <submittedName>
        <fullName evidence="7">Zinc-finger double-stranded RNA-binding domain-containing protein</fullName>
    </submittedName>
</protein>
<feature type="compositionally biased region" description="Basic and acidic residues" evidence="5">
    <location>
        <begin position="57"/>
        <end position="73"/>
    </location>
</feature>
<dbReference type="InterPro" id="IPR040107">
    <property type="entry name" value="Snu23"/>
</dbReference>
<dbReference type="HOGENOM" id="CLU_067237_2_1_1"/>
<keyword evidence="2 7" id="KW-0863">Zinc-finger</keyword>
<accession>L8WUS9</accession>
<evidence type="ECO:0000256" key="4">
    <source>
        <dbReference type="ARBA" id="ARBA00023242"/>
    </source>
</evidence>
<evidence type="ECO:0000256" key="1">
    <source>
        <dbReference type="ARBA" id="ARBA00022723"/>
    </source>
</evidence>
<dbReference type="PANTHER" id="PTHR45986">
    <property type="entry name" value="ZINC FINGER MATRIN-TYPE PROTEIN 2"/>
    <property type="match status" value="1"/>
</dbReference>
<feature type="domain" description="Zinc finger double-stranded RNA binding" evidence="6">
    <location>
        <begin position="100"/>
        <end position="122"/>
    </location>
</feature>
<evidence type="ECO:0000256" key="5">
    <source>
        <dbReference type="SAM" id="MobiDB-lite"/>
    </source>
</evidence>
<evidence type="ECO:0000256" key="3">
    <source>
        <dbReference type="ARBA" id="ARBA00022833"/>
    </source>
</evidence>
<dbReference type="GO" id="GO:0005681">
    <property type="term" value="C:spliceosomal complex"/>
    <property type="evidence" value="ECO:0007669"/>
    <property type="project" value="InterPro"/>
</dbReference>
<dbReference type="InterPro" id="IPR022755">
    <property type="entry name" value="Znf_C2H2_jaz"/>
</dbReference>
<reference evidence="7 8" key="1">
    <citation type="journal article" date="2013" name="Nat. Commun.">
        <title>The evolution and pathogenic mechanisms of the rice sheath blight pathogen.</title>
        <authorList>
            <person name="Zheng A."/>
            <person name="Lin R."/>
            <person name="Xu L."/>
            <person name="Qin P."/>
            <person name="Tang C."/>
            <person name="Ai P."/>
            <person name="Zhang D."/>
            <person name="Liu Y."/>
            <person name="Sun Z."/>
            <person name="Feng H."/>
            <person name="Wang Y."/>
            <person name="Chen Y."/>
            <person name="Liang X."/>
            <person name="Fu R."/>
            <person name="Li Q."/>
            <person name="Zhang J."/>
            <person name="Yu X."/>
            <person name="Xie Z."/>
            <person name="Ding L."/>
            <person name="Guan P."/>
            <person name="Tang J."/>
            <person name="Liang Y."/>
            <person name="Wang S."/>
            <person name="Deng Q."/>
            <person name="Li S."/>
            <person name="Zhu J."/>
            <person name="Wang L."/>
            <person name="Liu H."/>
            <person name="Li P."/>
        </authorList>
    </citation>
    <scope>NUCLEOTIDE SEQUENCE [LARGE SCALE GENOMIC DNA]</scope>
    <source>
        <strain evidence="8">AG-1 IA</strain>
    </source>
</reference>
<gene>
    <name evidence="7" type="ORF">AG1IA_04090</name>
</gene>
<dbReference type="AlphaFoldDB" id="L8WUS9"/>
<feature type="region of interest" description="Disordered" evidence="5">
    <location>
        <begin position="1"/>
        <end position="73"/>
    </location>
</feature>
<feature type="compositionally biased region" description="Basic and acidic residues" evidence="5">
    <location>
        <begin position="166"/>
        <end position="175"/>
    </location>
</feature>
<dbReference type="EMBL" id="AFRT01000979">
    <property type="protein sequence ID" value="ELU41876.1"/>
    <property type="molecule type" value="Genomic_DNA"/>
</dbReference>
<organism evidence="7 8">
    <name type="scientific">Thanatephorus cucumeris (strain AG1-IA)</name>
    <name type="common">Rice sheath blight fungus</name>
    <name type="synonym">Rhizoctonia solani</name>
    <dbReference type="NCBI Taxonomy" id="983506"/>
    <lineage>
        <taxon>Eukaryota</taxon>
        <taxon>Fungi</taxon>
        <taxon>Dikarya</taxon>
        <taxon>Basidiomycota</taxon>
        <taxon>Agaricomycotina</taxon>
        <taxon>Agaricomycetes</taxon>
        <taxon>Cantharellales</taxon>
        <taxon>Ceratobasidiaceae</taxon>
        <taxon>Rhizoctonia</taxon>
        <taxon>Rhizoctonia solani AG-1</taxon>
    </lineage>
</organism>
<dbReference type="PANTHER" id="PTHR45986:SF1">
    <property type="entry name" value="ZINC FINGER MATRIN-TYPE PROTEIN 2"/>
    <property type="match status" value="1"/>
</dbReference>
<dbReference type="GO" id="GO:0000398">
    <property type="term" value="P:mRNA splicing, via spliceosome"/>
    <property type="evidence" value="ECO:0007669"/>
    <property type="project" value="InterPro"/>
</dbReference>
<evidence type="ECO:0000313" key="8">
    <source>
        <dbReference type="Proteomes" id="UP000011668"/>
    </source>
</evidence>
<feature type="compositionally biased region" description="Basic and acidic residues" evidence="5">
    <location>
        <begin position="16"/>
        <end position="49"/>
    </location>
</feature>
<dbReference type="GO" id="GO:0046540">
    <property type="term" value="C:U4/U6 x U5 tri-snRNP complex"/>
    <property type="evidence" value="ECO:0007669"/>
    <property type="project" value="TreeGrafter"/>
</dbReference>
<keyword evidence="4" id="KW-0539">Nucleus</keyword>
<dbReference type="Pfam" id="PF12171">
    <property type="entry name" value="zf-C2H2_jaz"/>
    <property type="match status" value="1"/>
</dbReference>
<dbReference type="STRING" id="983506.L8WUS9"/>
<name>L8WUS9_THACA</name>
<keyword evidence="3" id="KW-0862">Zinc</keyword>
<evidence type="ECO:0000256" key="2">
    <source>
        <dbReference type="ARBA" id="ARBA00022771"/>
    </source>
</evidence>
<feature type="compositionally biased region" description="Gly residues" evidence="5">
    <location>
        <begin position="207"/>
        <end position="216"/>
    </location>
</feature>
<feature type="compositionally biased region" description="Basic and acidic residues" evidence="5">
    <location>
        <begin position="184"/>
        <end position="195"/>
    </location>
</feature>
<comment type="caution">
    <text evidence="7">The sequence shown here is derived from an EMBL/GenBank/DDBJ whole genome shotgun (WGS) entry which is preliminary data.</text>
</comment>
<evidence type="ECO:0000313" key="7">
    <source>
        <dbReference type="EMBL" id="ELU41876.1"/>
    </source>
</evidence>
<sequence>MSEKVGAYGNKASETGFRRRWDKEEYAQKAKEKDEDERKRMQENDELMKKGKRPRKHKEELPKPTELMKQREHDLELSKNLNKTMIVQNAGGRGPGQPGFYCDLCQRTLKDTSAYLDHVNSRLGQTTQIARSTLDQVRARIALLREKTKEASTARSFDFEKRLQEVRDTEEQARAEKKRKKQEKNKPAETEAVEKTEEEESMAAMMGFGGFGSSKK</sequence>
<dbReference type="Proteomes" id="UP000011668">
    <property type="component" value="Unassembled WGS sequence"/>
</dbReference>
<keyword evidence="8" id="KW-1185">Reference proteome</keyword>
<dbReference type="OMA" id="VDHRRKW"/>
<dbReference type="GO" id="GO:0008270">
    <property type="term" value="F:zinc ion binding"/>
    <property type="evidence" value="ECO:0007669"/>
    <property type="project" value="UniProtKB-KW"/>
</dbReference>
<proteinExistence type="predicted"/>
<dbReference type="OrthoDB" id="30343at2759"/>
<feature type="region of interest" description="Disordered" evidence="5">
    <location>
        <begin position="166"/>
        <end position="216"/>
    </location>
</feature>